<dbReference type="RefSeq" id="WP_007493561.1">
    <property type="nucleotide sequence ID" value="NZ_AGBF01000019.1"/>
</dbReference>
<name>G2G8L2_9ACTN</name>
<gene>
    <name evidence="1" type="ORF">SZN_09151</name>
</gene>
<evidence type="ECO:0000313" key="1">
    <source>
        <dbReference type="EMBL" id="EGX60077.1"/>
    </source>
</evidence>
<proteinExistence type="predicted"/>
<dbReference type="PATRIC" id="fig|700597.3.peg.1784"/>
<evidence type="ECO:0000313" key="2">
    <source>
        <dbReference type="Proteomes" id="UP000004217"/>
    </source>
</evidence>
<sequence>MALPRFIARYEAGDAWLAGCSARPDLVRAAWDTESLAPIASGAHWLVAEGQLATRYDALARIPIQLRGPVLADPEADRLWWLVPLTAVEELADVRQVAVRPPGWCLRCPPAGWQIGGRMWITRPDGSGLLTDPAVLAAAFGPGGYRVEAI</sequence>
<comment type="caution">
    <text evidence="1">The sequence shown here is derived from an EMBL/GenBank/DDBJ whole genome shotgun (WGS) entry which is preliminary data.</text>
</comment>
<dbReference type="Proteomes" id="UP000004217">
    <property type="component" value="Unassembled WGS sequence"/>
</dbReference>
<protein>
    <submittedName>
        <fullName evidence="1">Uncharacterized protein</fullName>
    </submittedName>
</protein>
<dbReference type="AlphaFoldDB" id="G2G8L2"/>
<dbReference type="EMBL" id="AGBF01000019">
    <property type="protein sequence ID" value="EGX60077.1"/>
    <property type="molecule type" value="Genomic_DNA"/>
</dbReference>
<organism evidence="1 2">
    <name type="scientific">Streptomyces zinciresistens K42</name>
    <dbReference type="NCBI Taxonomy" id="700597"/>
    <lineage>
        <taxon>Bacteria</taxon>
        <taxon>Bacillati</taxon>
        <taxon>Actinomycetota</taxon>
        <taxon>Actinomycetes</taxon>
        <taxon>Kitasatosporales</taxon>
        <taxon>Streptomycetaceae</taxon>
        <taxon>Streptomyces</taxon>
    </lineage>
</organism>
<reference evidence="1 2" key="1">
    <citation type="submission" date="2011-08" db="EMBL/GenBank/DDBJ databases">
        <authorList>
            <person name="Lin Y."/>
            <person name="Hao X."/>
            <person name="Johnstone L."/>
            <person name="Miller S.J."/>
            <person name="Wei G."/>
            <person name="Rensing C."/>
        </authorList>
    </citation>
    <scope>NUCLEOTIDE SEQUENCE [LARGE SCALE GENOMIC DNA]</scope>
    <source>
        <strain evidence="1 2">K42</strain>
    </source>
</reference>
<keyword evidence="2" id="KW-1185">Reference proteome</keyword>
<dbReference type="OrthoDB" id="4213492at2"/>
<accession>G2G8L2</accession>